<comment type="caution">
    <text evidence="1">The sequence shown here is derived from an EMBL/GenBank/DDBJ whole genome shotgun (WGS) entry which is preliminary data.</text>
</comment>
<accession>A0ABU2NVK7</accession>
<organism evidence="1 2">
    <name type="scientific">Streptomyces hazeniae</name>
    <dbReference type="NCBI Taxonomy" id="3075538"/>
    <lineage>
        <taxon>Bacteria</taxon>
        <taxon>Bacillati</taxon>
        <taxon>Actinomycetota</taxon>
        <taxon>Actinomycetes</taxon>
        <taxon>Kitasatosporales</taxon>
        <taxon>Streptomycetaceae</taxon>
        <taxon>Streptomyces</taxon>
    </lineage>
</organism>
<keyword evidence="1" id="KW-0547">Nucleotide-binding</keyword>
<evidence type="ECO:0000313" key="2">
    <source>
        <dbReference type="Proteomes" id="UP001183414"/>
    </source>
</evidence>
<dbReference type="Proteomes" id="UP001183414">
    <property type="component" value="Unassembled WGS sequence"/>
</dbReference>
<keyword evidence="1" id="KW-0067">ATP-binding</keyword>
<proteinExistence type="predicted"/>
<reference evidence="2" key="1">
    <citation type="submission" date="2023-07" db="EMBL/GenBank/DDBJ databases">
        <title>30 novel species of actinomycetes from the DSMZ collection.</title>
        <authorList>
            <person name="Nouioui I."/>
        </authorList>
    </citation>
    <scope>NUCLEOTIDE SEQUENCE [LARGE SCALE GENOMIC DNA]</scope>
    <source>
        <strain evidence="2">DSM 42041</strain>
    </source>
</reference>
<keyword evidence="2" id="KW-1185">Reference proteome</keyword>
<dbReference type="EMBL" id="JAVREQ010000019">
    <property type="protein sequence ID" value="MDT0381011.1"/>
    <property type="molecule type" value="Genomic_DNA"/>
</dbReference>
<evidence type="ECO:0000313" key="1">
    <source>
        <dbReference type="EMBL" id="MDT0381011.1"/>
    </source>
</evidence>
<gene>
    <name evidence="1" type="ORF">RM572_19845</name>
</gene>
<dbReference type="SUPFAM" id="SSF52540">
    <property type="entry name" value="P-loop containing nucleoside triphosphate hydrolases"/>
    <property type="match status" value="1"/>
</dbReference>
<dbReference type="GO" id="GO:0005524">
    <property type="term" value="F:ATP binding"/>
    <property type="evidence" value="ECO:0007669"/>
    <property type="project" value="UniProtKB-KW"/>
</dbReference>
<name>A0ABU2NVK7_9ACTN</name>
<dbReference type="Gene3D" id="3.40.50.300">
    <property type="entry name" value="P-loop containing nucleotide triphosphate hydrolases"/>
    <property type="match status" value="1"/>
</dbReference>
<sequence>MNDATERREGYTPHPYVGGRDAVLRLLAEWGAARPEVPRNVVLTGTPGTGRTRLIAGFVALCDDELRRRLPLDEMDPALVPPVPPVPPLLPQPGRLTVEDFPLMVASALGLETLSEGEAGMEELGAALNASSEPVTIVVPEIERADRRAARGAERLVNDVLNPLARTENVRLLLDLPRDFVHPLTRDLADDAVLVLDLDHPQWWETEGLAAQVEAALDPRSGAPELPFSRDSTARAAVAQAIAGRAGNNVLVMDLVVRSLFAAPEGFDAADHGALPRTVDEALTWHAERVGLDPGTLRTALTPLALSTADELPESLWCRLLAALDDRCDASALLGSPALEPFVSVRRESGRRAARLALTHGAIGTTVRSGIEDIRDRQARIAVSLLEAVPDQQWGRADPYVRDHIADHTLEAGLLPQLLTDPALFVHADPVRLLAAVSEVPAELLGSPARTYLRIAPLLAGNGVSVPVRAALLDMAFVQDGLHEYGHAVRRLGIDLPWQTLWSLHLPCVRGVSAATLTPPEDPDGRTPGLPAPAAALVVPAGTAGALPLEEGSEVGLLVHDLNRPALLDDAELDRLTLASGEARAAAPLALDPRPQAIEIWDRVEGRVVTTFPTEQSLVDVDLSPEGVLLVATESSVTAVSIRRGPSLAPL</sequence>
<protein>
    <submittedName>
        <fullName evidence="1">ATP-binding protein</fullName>
    </submittedName>
</protein>
<dbReference type="RefSeq" id="WP_311674714.1">
    <property type="nucleotide sequence ID" value="NZ_JAVREQ010000019.1"/>
</dbReference>
<dbReference type="InterPro" id="IPR027417">
    <property type="entry name" value="P-loop_NTPase"/>
</dbReference>